<dbReference type="EMBL" id="BMAV01013513">
    <property type="protein sequence ID" value="GFY61257.1"/>
    <property type="molecule type" value="Genomic_DNA"/>
</dbReference>
<keyword evidence="4" id="KW-1185">Reference proteome</keyword>
<feature type="region of interest" description="Disordered" evidence="1">
    <location>
        <begin position="1030"/>
        <end position="1098"/>
    </location>
</feature>
<feature type="domain" description="BAH" evidence="2">
    <location>
        <begin position="1277"/>
        <end position="1427"/>
    </location>
</feature>
<dbReference type="Proteomes" id="UP000886998">
    <property type="component" value="Unassembled WGS sequence"/>
</dbReference>
<evidence type="ECO:0000313" key="3">
    <source>
        <dbReference type="EMBL" id="GFY61257.1"/>
    </source>
</evidence>
<feature type="region of interest" description="Disordered" evidence="1">
    <location>
        <begin position="656"/>
        <end position="887"/>
    </location>
</feature>
<evidence type="ECO:0000313" key="4">
    <source>
        <dbReference type="Proteomes" id="UP000886998"/>
    </source>
</evidence>
<dbReference type="SMART" id="SM00439">
    <property type="entry name" value="BAH"/>
    <property type="match status" value="1"/>
</dbReference>
<feature type="compositionally biased region" description="Basic and acidic residues" evidence="1">
    <location>
        <begin position="292"/>
        <end position="314"/>
    </location>
</feature>
<comment type="caution">
    <text evidence="3">The sequence shown here is derived from an EMBL/GenBank/DDBJ whole genome shotgun (WGS) entry which is preliminary data.</text>
</comment>
<feature type="compositionally biased region" description="Low complexity" evidence="1">
    <location>
        <begin position="807"/>
        <end position="821"/>
    </location>
</feature>
<feature type="compositionally biased region" description="Polar residues" evidence="1">
    <location>
        <begin position="678"/>
        <end position="695"/>
    </location>
</feature>
<protein>
    <submittedName>
        <fullName evidence="3">Bromo adjacent homology domain-containing 1 protein</fullName>
    </submittedName>
</protein>
<dbReference type="GO" id="GO:0003682">
    <property type="term" value="F:chromatin binding"/>
    <property type="evidence" value="ECO:0007669"/>
    <property type="project" value="InterPro"/>
</dbReference>
<feature type="region of interest" description="Disordered" evidence="1">
    <location>
        <begin position="1194"/>
        <end position="1220"/>
    </location>
</feature>
<feature type="compositionally biased region" description="Polar residues" evidence="1">
    <location>
        <begin position="822"/>
        <end position="845"/>
    </location>
</feature>
<dbReference type="GO" id="GO:0031507">
    <property type="term" value="P:heterochromatin formation"/>
    <property type="evidence" value="ECO:0007669"/>
    <property type="project" value="TreeGrafter"/>
</dbReference>
<dbReference type="GO" id="GO:0045892">
    <property type="term" value="P:negative regulation of DNA-templated transcription"/>
    <property type="evidence" value="ECO:0007669"/>
    <property type="project" value="TreeGrafter"/>
</dbReference>
<name>A0A8X6XYV8_9ARAC</name>
<feature type="compositionally biased region" description="Basic and acidic residues" evidence="1">
    <location>
        <begin position="793"/>
        <end position="806"/>
    </location>
</feature>
<feature type="compositionally biased region" description="Low complexity" evidence="1">
    <location>
        <begin position="907"/>
        <end position="949"/>
    </location>
</feature>
<gene>
    <name evidence="3" type="primary">BAHD1</name>
    <name evidence="3" type="ORF">TNIN_403681</name>
</gene>
<sequence>MSGTKSSSRLAPVKKDNNVRYPTRFFTEKGKRSYPSKETNSSKTCDCVLRSDSWKGMKHVQNAKSPARKSKSKCCMTKDNRKKGSKTNHSEKVVIVSKRSSSVSVVKSCNLRKSVSVKKVSYSTSVVLSSDEDIDSEEESEEEEKKEYSRKKKTVVKRTTSKVKSHVSRSKKTENKAAKKAKAIKILCDKLSAPEKQKGRNSARELRPRFPYTVFNDWPPARTHRMASLNALAKVHVLYENEGRNVGENLNDADECSLIDFLNENSDDEDDREVKSKEIKKETKPIVNANVKKNEKAKSNDKEKTKNIKKEKTPPPKNTQKKRKLPDIEIIDTRICKRMASLNAQAILAASYMQEPRPRKNPRKSGKNDGSTNLDTMKCDIVIKQEIIDDETEEITLIETQQPKKNENTELNLSKALNEDTDPSTSGVNKNSLSETSSQNNQSMESEISIVERNREENTPSSRKCNIENSVVTSATATKVGVTQYTEVTKVQINTQKDTEIVEKTKPERKIGEILASDDVAITQMYHYQSKSTNETYCLQLQATYKPGTRNLSPSTSRSSGDGILPYINESMLPGSQHYYNRSILPPQAYPVNPTMGPVPPIVGMDRRLPHQFGGSAFTVPHYRHPQPMQFPPNDYGYFQPAGPLIQPTQDQLTIHKPVPYHPQPNPHQPPMRPQQPSSQREGFQSFESRQSQQKPALPSHAVSSQQKPGTSTGPPNTDNLQKSNPSSPKLTRRQPADDARSRSLSHTSNSTSFTQPSKHVRSPVMPTLYSSQQNFRTYQTQKRVPSTFKNYHPHERKDNFSKQRSYDSSSFNNSTSNISNKVSSLESHQPHSSVMQPKNNSASHVGNHYKNNTDHLKESNYGFRHSQETPSNVYHSGVTSSMNTSARSSSICNSGTSCNMYNSGASSSAYNPSTSSRMCQPSTSSNIVFPNSSSSVDLTNSSSNLQHHNSSDVHNSSLYPNMCNTDPSPNKKMCIRTMRPPIIDISEDNHRDTKTYIQLEVPKNSHREKIVVVDVEDDEIIEKKHIQLRSTDKVKSSDKYQKTESRKPEKTENQINLEPEKKLSLNTTDNTKQNAAAPHDKVTPKEEIETVKKEKTEATKTIKKEKETIKKETIKKEKETTKTVKKEKTPKEIMIIESIPSTSKSISDTEEINEKTKAASPEVTISETKKKKESAVVRRAKINGKQRTYRDFYNRPLAQLSKTKKNEGDSTAPEKQLKTRNVSVSIPRLVLPRLERPPLHGWSWEGTPRDKKVYVSNDNPPCVRRCYPSMKHVQGDVICERDCVYLRSSIKRTNMPFVAKVTALWENPANGEMTMSLLWYYRPEQTQINKRIQCEPNEIFASKHRDVNSVACIEDKCYVLTYSEFCRFKKQRLMSTHDMKFAFSLVPRGRKYSRKNRLPPPHIAPELVMFCHKVYDYRRKRMLKNPL</sequence>
<feature type="region of interest" description="Disordered" evidence="1">
    <location>
        <begin position="351"/>
        <end position="374"/>
    </location>
</feature>
<feature type="compositionally biased region" description="Polar residues" evidence="1">
    <location>
        <begin position="702"/>
        <end position="730"/>
    </location>
</feature>
<dbReference type="InterPro" id="IPR043151">
    <property type="entry name" value="BAH_sf"/>
</dbReference>
<evidence type="ECO:0000256" key="1">
    <source>
        <dbReference type="SAM" id="MobiDB-lite"/>
    </source>
</evidence>
<feature type="compositionally biased region" description="Basic and acidic residues" evidence="1">
    <location>
        <begin position="272"/>
        <end position="284"/>
    </location>
</feature>
<dbReference type="PANTHER" id="PTHR46576">
    <property type="entry name" value="BROMO ADJACENT HOMOLOGY DOMAIN-CONTAINING 1 PROTEIN"/>
    <property type="match status" value="1"/>
</dbReference>
<dbReference type="PROSITE" id="PS51038">
    <property type="entry name" value="BAH"/>
    <property type="match status" value="1"/>
</dbReference>
<proteinExistence type="predicted"/>
<accession>A0A8X6XYV8</accession>
<feature type="region of interest" description="Disordered" evidence="1">
    <location>
        <begin position="22"/>
        <end position="43"/>
    </location>
</feature>
<feature type="compositionally biased region" description="Basic and acidic residues" evidence="1">
    <location>
        <begin position="1079"/>
        <end position="1098"/>
    </location>
</feature>
<feature type="compositionally biased region" description="Pro residues" evidence="1">
    <location>
        <begin position="660"/>
        <end position="674"/>
    </location>
</feature>
<dbReference type="InterPro" id="IPR001025">
    <property type="entry name" value="BAH_dom"/>
</dbReference>
<feature type="region of interest" description="Disordered" evidence="1">
    <location>
        <begin position="907"/>
        <end position="960"/>
    </location>
</feature>
<feature type="compositionally biased region" description="Polar residues" evidence="1">
    <location>
        <begin position="769"/>
        <end position="790"/>
    </location>
</feature>
<reference evidence="3" key="1">
    <citation type="submission" date="2020-08" db="EMBL/GenBank/DDBJ databases">
        <title>Multicomponent nature underlies the extraordinary mechanical properties of spider dragline silk.</title>
        <authorList>
            <person name="Kono N."/>
            <person name="Nakamura H."/>
            <person name="Mori M."/>
            <person name="Yoshida Y."/>
            <person name="Ohtoshi R."/>
            <person name="Malay A.D."/>
            <person name="Moran D.A.P."/>
            <person name="Tomita M."/>
            <person name="Numata K."/>
            <person name="Arakawa K."/>
        </authorList>
    </citation>
    <scope>NUCLEOTIDE SEQUENCE</scope>
</reference>
<feature type="compositionally biased region" description="Polar residues" evidence="1">
    <location>
        <begin position="1065"/>
        <end position="1075"/>
    </location>
</feature>
<dbReference type="GO" id="GO:0000976">
    <property type="term" value="F:transcription cis-regulatory region binding"/>
    <property type="evidence" value="ECO:0007669"/>
    <property type="project" value="TreeGrafter"/>
</dbReference>
<dbReference type="Pfam" id="PF01426">
    <property type="entry name" value="BAH"/>
    <property type="match status" value="1"/>
</dbReference>
<feature type="region of interest" description="Disordered" evidence="1">
    <location>
        <begin position="267"/>
        <end position="326"/>
    </location>
</feature>
<feature type="compositionally biased region" description="Basic residues" evidence="1">
    <location>
        <begin position="157"/>
        <end position="170"/>
    </location>
</feature>
<dbReference type="GO" id="GO:0005677">
    <property type="term" value="C:chromatin silencing complex"/>
    <property type="evidence" value="ECO:0007669"/>
    <property type="project" value="TreeGrafter"/>
</dbReference>
<dbReference type="PANTHER" id="PTHR46576:SF1">
    <property type="entry name" value="BROMO ADJACENT HOMOLOGY DOMAIN-CONTAINING 1 PROTEIN"/>
    <property type="match status" value="1"/>
</dbReference>
<evidence type="ECO:0000259" key="2">
    <source>
        <dbReference type="PROSITE" id="PS51038"/>
    </source>
</evidence>
<feature type="compositionally biased region" description="Polar residues" evidence="1">
    <location>
        <begin position="423"/>
        <end position="446"/>
    </location>
</feature>
<feature type="compositionally biased region" description="Low complexity" evidence="1">
    <location>
        <begin position="743"/>
        <end position="755"/>
    </location>
</feature>
<feature type="compositionally biased region" description="Polar residues" evidence="1">
    <location>
        <begin position="869"/>
        <end position="880"/>
    </location>
</feature>
<feature type="compositionally biased region" description="Basic and acidic residues" evidence="1">
    <location>
        <begin position="1030"/>
        <end position="1064"/>
    </location>
</feature>
<dbReference type="OrthoDB" id="1922186at2759"/>
<dbReference type="Gene3D" id="2.30.30.490">
    <property type="match status" value="1"/>
</dbReference>
<feature type="compositionally biased region" description="Acidic residues" evidence="1">
    <location>
        <begin position="133"/>
        <end position="144"/>
    </location>
</feature>
<organism evidence="3 4">
    <name type="scientific">Trichonephila inaurata madagascariensis</name>
    <dbReference type="NCBI Taxonomy" id="2747483"/>
    <lineage>
        <taxon>Eukaryota</taxon>
        <taxon>Metazoa</taxon>
        <taxon>Ecdysozoa</taxon>
        <taxon>Arthropoda</taxon>
        <taxon>Chelicerata</taxon>
        <taxon>Arachnida</taxon>
        <taxon>Araneae</taxon>
        <taxon>Araneomorphae</taxon>
        <taxon>Entelegynae</taxon>
        <taxon>Araneoidea</taxon>
        <taxon>Nephilidae</taxon>
        <taxon>Trichonephila</taxon>
        <taxon>Trichonephila inaurata</taxon>
    </lineage>
</organism>
<feature type="region of interest" description="Disordered" evidence="1">
    <location>
        <begin position="133"/>
        <end position="152"/>
    </location>
</feature>
<dbReference type="InterPro" id="IPR053032">
    <property type="entry name" value="BAH_domain-containing"/>
</dbReference>
<feature type="region of interest" description="Disordered" evidence="1">
    <location>
        <begin position="415"/>
        <end position="463"/>
    </location>
</feature>
<feature type="region of interest" description="Disordered" evidence="1">
    <location>
        <begin position="157"/>
        <end position="176"/>
    </location>
</feature>
<feature type="region of interest" description="Disordered" evidence="1">
    <location>
        <begin position="58"/>
        <end position="91"/>
    </location>
</feature>